<feature type="region of interest" description="Disordered" evidence="1">
    <location>
        <begin position="21"/>
        <end position="87"/>
    </location>
</feature>
<evidence type="ECO:0000256" key="2">
    <source>
        <dbReference type="SAM" id="SignalP"/>
    </source>
</evidence>
<name>A0ABR6NA75_9SPHN</name>
<dbReference type="EMBL" id="JACHKA010000001">
    <property type="protein sequence ID" value="MBB5984176.1"/>
    <property type="molecule type" value="Genomic_DNA"/>
</dbReference>
<organism evidence="3 4">
    <name type="scientific">Sphingobium lignivorans</name>
    <dbReference type="NCBI Taxonomy" id="2735886"/>
    <lineage>
        <taxon>Bacteria</taxon>
        <taxon>Pseudomonadati</taxon>
        <taxon>Pseudomonadota</taxon>
        <taxon>Alphaproteobacteria</taxon>
        <taxon>Sphingomonadales</taxon>
        <taxon>Sphingomonadaceae</taxon>
        <taxon>Sphingobium</taxon>
    </lineage>
</organism>
<feature type="compositionally biased region" description="Basic and acidic residues" evidence="1">
    <location>
        <begin position="56"/>
        <end position="68"/>
    </location>
</feature>
<keyword evidence="2" id="KW-0732">Signal</keyword>
<protein>
    <submittedName>
        <fullName evidence="3">Small lipoprotein YifL</fullName>
    </submittedName>
</protein>
<keyword evidence="4" id="KW-1185">Reference proteome</keyword>
<keyword evidence="3" id="KW-0449">Lipoprotein</keyword>
<feature type="signal peptide" evidence="2">
    <location>
        <begin position="1"/>
        <end position="18"/>
    </location>
</feature>
<comment type="caution">
    <text evidence="3">The sequence shown here is derived from an EMBL/GenBank/DDBJ whole genome shotgun (WGS) entry which is preliminary data.</text>
</comment>
<dbReference type="PROSITE" id="PS51257">
    <property type="entry name" value="PROKAR_LIPOPROTEIN"/>
    <property type="match status" value="1"/>
</dbReference>
<evidence type="ECO:0000313" key="3">
    <source>
        <dbReference type="EMBL" id="MBB5984176.1"/>
    </source>
</evidence>
<sequence length="87" mass="9270">MKAILASTFLLATLAACGSVTPLRPQQGMGEVPKAAAAERRETPAELMTPSTQAQPERRADLLTRSAEREEDPFALPPGPDNGKPKD</sequence>
<feature type="chain" id="PRO_5047130035" evidence="2">
    <location>
        <begin position="19"/>
        <end position="87"/>
    </location>
</feature>
<proteinExistence type="predicted"/>
<accession>A0ABR6NA75</accession>
<gene>
    <name evidence="3" type="ORF">HNP60_000150</name>
</gene>
<evidence type="ECO:0000256" key="1">
    <source>
        <dbReference type="SAM" id="MobiDB-lite"/>
    </source>
</evidence>
<dbReference type="RefSeq" id="WP_184051653.1">
    <property type="nucleotide sequence ID" value="NZ_JACHKA010000001.1"/>
</dbReference>
<reference evidence="3 4" key="1">
    <citation type="submission" date="2020-08" db="EMBL/GenBank/DDBJ databases">
        <title>Exploring microbial biodiversity for novel pathways involved in the catabolism of aromatic compounds derived from lignin.</title>
        <authorList>
            <person name="Elkins J."/>
        </authorList>
    </citation>
    <scope>NUCLEOTIDE SEQUENCE [LARGE SCALE GENOMIC DNA]</scope>
    <source>
        <strain evidence="3 4">B1D3A</strain>
    </source>
</reference>
<dbReference type="Proteomes" id="UP001138540">
    <property type="component" value="Unassembled WGS sequence"/>
</dbReference>
<evidence type="ECO:0000313" key="4">
    <source>
        <dbReference type="Proteomes" id="UP001138540"/>
    </source>
</evidence>